<protein>
    <submittedName>
        <fullName evidence="1">Uncharacterized protein</fullName>
    </submittedName>
</protein>
<organism evidence="1 2">
    <name type="scientific">Paraburkholderia bryophila</name>
    <dbReference type="NCBI Taxonomy" id="420952"/>
    <lineage>
        <taxon>Bacteria</taxon>
        <taxon>Pseudomonadati</taxon>
        <taxon>Pseudomonadota</taxon>
        <taxon>Betaproteobacteria</taxon>
        <taxon>Burkholderiales</taxon>
        <taxon>Burkholderiaceae</taxon>
        <taxon>Paraburkholderia</taxon>
    </lineage>
</organism>
<name>A0A329B4N3_9BURK</name>
<gene>
    <name evidence="1" type="ORF">BX591_1577</name>
</gene>
<reference evidence="1 2" key="1">
    <citation type="submission" date="2018-06" db="EMBL/GenBank/DDBJ databases">
        <title>Genomic Encyclopedia of Type Strains, Phase III (KMG-III): the genomes of soil and plant-associated and newly described type strains.</title>
        <authorList>
            <person name="Whitman W."/>
        </authorList>
    </citation>
    <scope>NUCLEOTIDE SEQUENCE [LARGE SCALE GENOMIC DNA]</scope>
    <source>
        <strain evidence="1 2">LMG 23644</strain>
    </source>
</reference>
<proteinExistence type="predicted"/>
<comment type="caution">
    <text evidence="1">The sequence shown here is derived from an EMBL/GenBank/DDBJ whole genome shotgun (WGS) entry which is preliminary data.</text>
</comment>
<evidence type="ECO:0000313" key="1">
    <source>
        <dbReference type="EMBL" id="RAS15638.1"/>
    </source>
</evidence>
<accession>A0A329B4N3</accession>
<dbReference type="EMBL" id="QLTK01000057">
    <property type="protein sequence ID" value="RAS15638.1"/>
    <property type="molecule type" value="Genomic_DNA"/>
</dbReference>
<dbReference type="AlphaFoldDB" id="A0A329B4N3"/>
<sequence>MLMRLDEAGASGTLLLQEPKEYPYTGADRAFVAGQRENNVFGYTLRRWVDFWPIPVIVAGPDLSVILWARHIMKDEYHGYADHEKETYCGLS</sequence>
<dbReference type="Proteomes" id="UP000248918">
    <property type="component" value="Unassembled WGS sequence"/>
</dbReference>
<feature type="non-terminal residue" evidence="1">
    <location>
        <position position="92"/>
    </location>
</feature>
<evidence type="ECO:0000313" key="2">
    <source>
        <dbReference type="Proteomes" id="UP000248918"/>
    </source>
</evidence>